<name>A0AAD5PL75_9CRUS</name>
<dbReference type="InterPro" id="IPR059100">
    <property type="entry name" value="TSP3_bac"/>
</dbReference>
<sequence length="199" mass="20864">MSRDWSKSVDIDGDGVGEVQEGIDQTNPNDPCDYNPESQLIDYISDEWKAADCDGDGLTNGAELILGTDPLNVDTDGDGIPDNLDKCPLAPGFNGMGCPIITDLNVTNINVPVTGDLSTNDVVPVGTTYGTPEASTENPAGATIQVNMRCTYEFTATEPGVYNFLVPVCAPGQSVDCPMSPLQITVLDPNSGSKSTSGK</sequence>
<comment type="subcellular location">
    <subcellularLocation>
        <location evidence="1">Secreted</location>
    </subcellularLocation>
</comment>
<dbReference type="Proteomes" id="UP000820818">
    <property type="component" value="Unassembled WGS sequence"/>
</dbReference>
<protein>
    <submittedName>
        <fullName evidence="6">Uncharacterized protein</fullName>
    </submittedName>
</protein>
<dbReference type="EMBL" id="WJBH02000308">
    <property type="protein sequence ID" value="KAI9549358.1"/>
    <property type="molecule type" value="Genomic_DNA"/>
</dbReference>
<dbReference type="Pfam" id="PF18884">
    <property type="entry name" value="TSP3_bac"/>
    <property type="match status" value="1"/>
</dbReference>
<gene>
    <name evidence="6" type="ORF">GHT06_003724</name>
</gene>
<evidence type="ECO:0000256" key="4">
    <source>
        <dbReference type="ARBA" id="ARBA00022837"/>
    </source>
</evidence>
<dbReference type="Gene3D" id="4.10.1080.10">
    <property type="entry name" value="TSP type-3 repeat"/>
    <property type="match status" value="1"/>
</dbReference>
<feature type="region of interest" description="Disordered" evidence="5">
    <location>
        <begin position="1"/>
        <end position="35"/>
    </location>
</feature>
<keyword evidence="7" id="KW-1185">Reference proteome</keyword>
<dbReference type="InterPro" id="IPR028974">
    <property type="entry name" value="TSP_type-3_rpt"/>
</dbReference>
<evidence type="ECO:0000256" key="2">
    <source>
        <dbReference type="ARBA" id="ARBA00022525"/>
    </source>
</evidence>
<evidence type="ECO:0000256" key="5">
    <source>
        <dbReference type="SAM" id="MobiDB-lite"/>
    </source>
</evidence>
<evidence type="ECO:0000256" key="1">
    <source>
        <dbReference type="ARBA" id="ARBA00004613"/>
    </source>
</evidence>
<dbReference type="GO" id="GO:0005509">
    <property type="term" value="F:calcium ion binding"/>
    <property type="evidence" value="ECO:0007669"/>
    <property type="project" value="InterPro"/>
</dbReference>
<evidence type="ECO:0000256" key="3">
    <source>
        <dbReference type="ARBA" id="ARBA00022729"/>
    </source>
</evidence>
<organism evidence="6 7">
    <name type="scientific">Daphnia sinensis</name>
    <dbReference type="NCBI Taxonomy" id="1820382"/>
    <lineage>
        <taxon>Eukaryota</taxon>
        <taxon>Metazoa</taxon>
        <taxon>Ecdysozoa</taxon>
        <taxon>Arthropoda</taxon>
        <taxon>Crustacea</taxon>
        <taxon>Branchiopoda</taxon>
        <taxon>Diplostraca</taxon>
        <taxon>Cladocera</taxon>
        <taxon>Anomopoda</taxon>
        <taxon>Daphniidae</taxon>
        <taxon>Daphnia</taxon>
        <taxon>Daphnia similis group</taxon>
    </lineage>
</organism>
<evidence type="ECO:0000313" key="7">
    <source>
        <dbReference type="Proteomes" id="UP000820818"/>
    </source>
</evidence>
<dbReference type="AlphaFoldDB" id="A0AAD5PL75"/>
<feature type="compositionally biased region" description="Basic and acidic residues" evidence="5">
    <location>
        <begin position="1"/>
        <end position="10"/>
    </location>
</feature>
<dbReference type="SUPFAM" id="SSF103647">
    <property type="entry name" value="TSP type-3 repeat"/>
    <property type="match status" value="1"/>
</dbReference>
<keyword evidence="3" id="KW-0732">Signal</keyword>
<accession>A0AAD5PL75</accession>
<comment type="caution">
    <text evidence="6">The sequence shown here is derived from an EMBL/GenBank/DDBJ whole genome shotgun (WGS) entry which is preliminary data.</text>
</comment>
<keyword evidence="2" id="KW-0964">Secreted</keyword>
<keyword evidence="4" id="KW-0106">Calcium</keyword>
<evidence type="ECO:0000313" key="6">
    <source>
        <dbReference type="EMBL" id="KAI9549358.1"/>
    </source>
</evidence>
<proteinExistence type="predicted"/>
<reference evidence="6" key="1">
    <citation type="submission" date="2022-05" db="EMBL/GenBank/DDBJ databases">
        <title>A multi-omics perspective on studying reproductive biology in Daphnia sinensis.</title>
        <authorList>
            <person name="Jia J."/>
        </authorList>
    </citation>
    <scope>NUCLEOTIDE SEQUENCE</scope>
    <source>
        <strain evidence="6">WSL</strain>
    </source>
</reference>